<dbReference type="AlphaFoldDB" id="A0AA89C1M9"/>
<evidence type="ECO:0000313" key="2">
    <source>
        <dbReference type="Proteomes" id="UP001186944"/>
    </source>
</evidence>
<evidence type="ECO:0000313" key="1">
    <source>
        <dbReference type="EMBL" id="KAK3105097.1"/>
    </source>
</evidence>
<name>A0AA89C1M9_PINIB</name>
<dbReference type="PANTHER" id="PTHR13071">
    <property type="entry name" value="MITOCHONDRIAL 28S RIBOSOMAL PROTEIN S22"/>
    <property type="match status" value="1"/>
</dbReference>
<dbReference type="EMBL" id="VSWD01000004">
    <property type="protein sequence ID" value="KAK3105097.1"/>
    <property type="molecule type" value="Genomic_DNA"/>
</dbReference>
<dbReference type="GO" id="GO:0003735">
    <property type="term" value="F:structural constituent of ribosome"/>
    <property type="evidence" value="ECO:0007669"/>
    <property type="project" value="TreeGrafter"/>
</dbReference>
<reference evidence="1" key="1">
    <citation type="submission" date="2019-08" db="EMBL/GenBank/DDBJ databases">
        <title>The improved chromosome-level genome for the pearl oyster Pinctada fucata martensii using PacBio sequencing and Hi-C.</title>
        <authorList>
            <person name="Zheng Z."/>
        </authorList>
    </citation>
    <scope>NUCLEOTIDE SEQUENCE</scope>
    <source>
        <strain evidence="1">ZZ-2019</strain>
        <tissue evidence="1">Adductor muscle</tissue>
    </source>
</reference>
<sequence>MITTTVHYLLQIMLNNQKHAYVLERACVQYEPDDERYIELTSKVYEHVNRTQQFDLLRSTRHFGPMAFYLTWHDKIDLLLADMLERNLLLDAEDLVKLYCIVHGKTVPNVQKLDLIKDYLTNHSHKDTMPHLELSIQSYEDKNKDGEPVINIENRQLLQKVINAGGL</sequence>
<dbReference type="PANTHER" id="PTHR13071:SF4">
    <property type="entry name" value="SMALL RIBOSOMAL SUBUNIT PROTEIN MS22"/>
    <property type="match status" value="1"/>
</dbReference>
<dbReference type="InterPro" id="IPR019374">
    <property type="entry name" value="Ribosomal_mS22"/>
</dbReference>
<proteinExistence type="predicted"/>
<dbReference type="Proteomes" id="UP001186944">
    <property type="component" value="Unassembled WGS sequence"/>
</dbReference>
<keyword evidence="2" id="KW-1185">Reference proteome</keyword>
<dbReference type="GO" id="GO:0005763">
    <property type="term" value="C:mitochondrial small ribosomal subunit"/>
    <property type="evidence" value="ECO:0007669"/>
    <property type="project" value="TreeGrafter"/>
</dbReference>
<accession>A0AA89C1M9</accession>
<protein>
    <submittedName>
        <fullName evidence="1">Uncharacterized protein</fullName>
    </submittedName>
</protein>
<organism evidence="1 2">
    <name type="scientific">Pinctada imbricata</name>
    <name type="common">Atlantic pearl-oyster</name>
    <name type="synonym">Pinctada martensii</name>
    <dbReference type="NCBI Taxonomy" id="66713"/>
    <lineage>
        <taxon>Eukaryota</taxon>
        <taxon>Metazoa</taxon>
        <taxon>Spiralia</taxon>
        <taxon>Lophotrochozoa</taxon>
        <taxon>Mollusca</taxon>
        <taxon>Bivalvia</taxon>
        <taxon>Autobranchia</taxon>
        <taxon>Pteriomorphia</taxon>
        <taxon>Pterioida</taxon>
        <taxon>Pterioidea</taxon>
        <taxon>Pteriidae</taxon>
        <taxon>Pinctada</taxon>
    </lineage>
</organism>
<gene>
    <name evidence="1" type="ORF">FSP39_017204</name>
</gene>
<dbReference type="Pfam" id="PF10245">
    <property type="entry name" value="MRP-S22"/>
    <property type="match status" value="1"/>
</dbReference>
<comment type="caution">
    <text evidence="1">The sequence shown here is derived from an EMBL/GenBank/DDBJ whole genome shotgun (WGS) entry which is preliminary data.</text>
</comment>